<keyword evidence="3" id="KW-1185">Reference proteome</keyword>
<feature type="region of interest" description="Disordered" evidence="1">
    <location>
        <begin position="138"/>
        <end position="160"/>
    </location>
</feature>
<reference evidence="2 3" key="1">
    <citation type="journal article" date="2016" name="Mol. Biol. Evol.">
        <title>Comparative Genomics of Early-Diverging Mushroom-Forming Fungi Provides Insights into the Origins of Lignocellulose Decay Capabilities.</title>
        <authorList>
            <person name="Nagy L.G."/>
            <person name="Riley R."/>
            <person name="Tritt A."/>
            <person name="Adam C."/>
            <person name="Daum C."/>
            <person name="Floudas D."/>
            <person name="Sun H."/>
            <person name="Yadav J.S."/>
            <person name="Pangilinan J."/>
            <person name="Larsson K.H."/>
            <person name="Matsuura K."/>
            <person name="Barry K."/>
            <person name="Labutti K."/>
            <person name="Kuo R."/>
            <person name="Ohm R.A."/>
            <person name="Bhattacharya S.S."/>
            <person name="Shirouzu T."/>
            <person name="Yoshinaga Y."/>
            <person name="Martin F.M."/>
            <person name="Grigoriev I.V."/>
            <person name="Hibbett D.S."/>
        </authorList>
    </citation>
    <scope>NUCLEOTIDE SEQUENCE [LARGE SCALE GENOMIC DNA]</scope>
    <source>
        <strain evidence="2 3">CBS 109695</strain>
    </source>
</reference>
<proteinExistence type="predicted"/>
<dbReference type="EMBL" id="KV417564">
    <property type="protein sequence ID" value="KZP19401.1"/>
    <property type="molecule type" value="Genomic_DNA"/>
</dbReference>
<organism evidence="2 3">
    <name type="scientific">Athelia psychrophila</name>
    <dbReference type="NCBI Taxonomy" id="1759441"/>
    <lineage>
        <taxon>Eukaryota</taxon>
        <taxon>Fungi</taxon>
        <taxon>Dikarya</taxon>
        <taxon>Basidiomycota</taxon>
        <taxon>Agaricomycotina</taxon>
        <taxon>Agaricomycetes</taxon>
        <taxon>Agaricomycetidae</taxon>
        <taxon>Atheliales</taxon>
        <taxon>Atheliaceae</taxon>
        <taxon>Athelia</taxon>
    </lineage>
</organism>
<gene>
    <name evidence="2" type="ORF">FIBSPDRAFT_566690</name>
</gene>
<feature type="compositionally biased region" description="Polar residues" evidence="1">
    <location>
        <begin position="146"/>
        <end position="158"/>
    </location>
</feature>
<protein>
    <submittedName>
        <fullName evidence="2">Uncharacterized protein</fullName>
    </submittedName>
</protein>
<dbReference type="Proteomes" id="UP000076532">
    <property type="component" value="Unassembled WGS sequence"/>
</dbReference>
<evidence type="ECO:0000256" key="1">
    <source>
        <dbReference type="SAM" id="MobiDB-lite"/>
    </source>
</evidence>
<feature type="region of interest" description="Disordered" evidence="1">
    <location>
        <begin position="84"/>
        <end position="111"/>
    </location>
</feature>
<sequence>MGMGRTIEAEDVAEDQSVVAEAGWAASSAQNEAVDERSWWTPKDELRRLRYRPTCTSCEAAIHAEIIPTPYAIHCPPAYACQTRRGGQSRKERVGFNHQPGSRPGDRSVPRAGLAEDYHGGCYQPRSIQGTVKAQLRPDKLRSRGHSSTSSCTGQNPRSKPPPFSILLCTRNPSWGEWTCAQIPLRGPTPLLPRLLAGRAPCLRGRRAYNSGSAPSHIVFRRCNGNMQPPYRLVGWMGLSKDNMECVKA</sequence>
<name>A0A166HZC8_9AGAM</name>
<dbReference type="AlphaFoldDB" id="A0A166HZC8"/>
<accession>A0A166HZC8</accession>
<evidence type="ECO:0000313" key="3">
    <source>
        <dbReference type="Proteomes" id="UP000076532"/>
    </source>
</evidence>
<evidence type="ECO:0000313" key="2">
    <source>
        <dbReference type="EMBL" id="KZP19401.1"/>
    </source>
</evidence>